<comment type="caution">
    <text evidence="1">The sequence shown here is derived from an EMBL/GenBank/DDBJ whole genome shotgun (WGS) entry which is preliminary data.</text>
</comment>
<reference evidence="1 2" key="1">
    <citation type="submission" date="2016-04" db="EMBL/GenBank/DDBJ databases">
        <authorList>
            <person name="Evans L.H."/>
            <person name="Alamgir A."/>
            <person name="Owens N."/>
            <person name="Weber N.D."/>
            <person name="Virtaneva K."/>
            <person name="Barbian K."/>
            <person name="Babar A."/>
            <person name="Rosenke K."/>
        </authorList>
    </citation>
    <scope>NUCLEOTIDE SEQUENCE [LARGE SCALE GENOMIC DNA]</scope>
    <source>
        <strain evidence="1">NIES-2108</strain>
    </source>
</reference>
<organism evidence="1 2">
    <name type="scientific">Nostoc punctiforme NIES-2108</name>
    <dbReference type="NCBI Taxonomy" id="1356359"/>
    <lineage>
        <taxon>Bacteria</taxon>
        <taxon>Bacillati</taxon>
        <taxon>Cyanobacteriota</taxon>
        <taxon>Cyanophyceae</taxon>
        <taxon>Nostocales</taxon>
        <taxon>Nostocaceae</taxon>
        <taxon>Nostoc</taxon>
    </lineage>
</organism>
<dbReference type="Proteomes" id="UP000252085">
    <property type="component" value="Unassembled WGS sequence"/>
</dbReference>
<evidence type="ECO:0000313" key="1">
    <source>
        <dbReference type="EMBL" id="RCJ34925.1"/>
    </source>
</evidence>
<proteinExistence type="predicted"/>
<gene>
    <name evidence="1" type="ORF">A6769_21230</name>
</gene>
<accession>A0A367RER5</accession>
<dbReference type="EMBL" id="LXQE01000154">
    <property type="protein sequence ID" value="RCJ34925.1"/>
    <property type="molecule type" value="Genomic_DNA"/>
</dbReference>
<evidence type="ECO:0000313" key="2">
    <source>
        <dbReference type="Proteomes" id="UP000252085"/>
    </source>
</evidence>
<dbReference type="AlphaFoldDB" id="A0A367RER5"/>
<sequence length="261" mass="29269">MDLLIIGSTDDVFCQAVNELVRQKGYTSQVLDVCNAARIFSISVTSEKLSITPEIPVILRIPPQMPIRTSFDDSFIYDECLATLWAAMTLSKSPVINRPTANSLWGNLSYSSNLTKLKAGYTSNLEIFSSQVPPSPQALLNKQWYLQDLTTYNTAAYPEIPEGVGPFRASWVSTNLEYEIVVVLEDKAWRCTNTSLEHLQLEEKSISLLRNLDLVFGTVTWSIDSNLESANIARINPYPSLEEIQFVWSDFAPALLETIFS</sequence>
<name>A0A367RER5_NOSPU</name>
<protein>
    <submittedName>
        <fullName evidence="1">Uncharacterized protein</fullName>
    </submittedName>
</protein>